<sequence length="59" mass="6355">MIPTDQLHTMLGLLLFGFLMLGIGFSFRDKGWGVGLMLFGSAVLLVTIGTRILKAVSLS</sequence>
<proteinExistence type="predicted"/>
<dbReference type="AlphaFoldDB" id="A0A1H1VBK3"/>
<dbReference type="Proteomes" id="UP000243426">
    <property type="component" value="Chromosome I"/>
</dbReference>
<feature type="transmembrane region" description="Helical" evidence="1">
    <location>
        <begin position="33"/>
        <end position="53"/>
    </location>
</feature>
<evidence type="ECO:0000313" key="2">
    <source>
        <dbReference type="EMBL" id="SDS81990.1"/>
    </source>
</evidence>
<dbReference type="RefSeq" id="WP_090274417.1">
    <property type="nucleotide sequence ID" value="NZ_LT629748.1"/>
</dbReference>
<keyword evidence="1" id="KW-0812">Transmembrane</keyword>
<evidence type="ECO:0000256" key="1">
    <source>
        <dbReference type="SAM" id="Phobius"/>
    </source>
</evidence>
<feature type="transmembrane region" description="Helical" evidence="1">
    <location>
        <begin position="7"/>
        <end position="27"/>
    </location>
</feature>
<gene>
    <name evidence="2" type="ORF">SAMN05216198_2868</name>
</gene>
<organism evidence="2 3">
    <name type="scientific">Halopseudomonas litoralis</name>
    <dbReference type="NCBI Taxonomy" id="797277"/>
    <lineage>
        <taxon>Bacteria</taxon>
        <taxon>Pseudomonadati</taxon>
        <taxon>Pseudomonadota</taxon>
        <taxon>Gammaproteobacteria</taxon>
        <taxon>Pseudomonadales</taxon>
        <taxon>Pseudomonadaceae</taxon>
        <taxon>Halopseudomonas</taxon>
    </lineage>
</organism>
<name>A0A1H1VBK3_9GAMM</name>
<keyword evidence="1" id="KW-0472">Membrane</keyword>
<keyword evidence="3" id="KW-1185">Reference proteome</keyword>
<evidence type="ECO:0000313" key="3">
    <source>
        <dbReference type="Proteomes" id="UP000243426"/>
    </source>
</evidence>
<accession>A0A1H1VBK3</accession>
<keyword evidence="1" id="KW-1133">Transmembrane helix</keyword>
<dbReference type="EMBL" id="LT629748">
    <property type="protein sequence ID" value="SDS81990.1"/>
    <property type="molecule type" value="Genomic_DNA"/>
</dbReference>
<protein>
    <submittedName>
        <fullName evidence="2">Uncharacterized protein</fullName>
    </submittedName>
</protein>
<reference evidence="3" key="1">
    <citation type="submission" date="2016-10" db="EMBL/GenBank/DDBJ databases">
        <authorList>
            <person name="Varghese N."/>
            <person name="Submissions S."/>
        </authorList>
    </citation>
    <scope>NUCLEOTIDE SEQUENCE [LARGE SCALE GENOMIC DNA]</scope>
    <source>
        <strain evidence="3">2SM5</strain>
    </source>
</reference>
<dbReference type="OrthoDB" id="6945512at2"/>